<sequence length="49" mass="5293">MIHLPRVESRVISFGGSFLGPKRRDGVKGSFPGPKRRDGVKASNSARPS</sequence>
<name>A0A9N9D7S2_FUNMO</name>
<feature type="region of interest" description="Disordered" evidence="1">
    <location>
        <begin position="18"/>
        <end position="49"/>
    </location>
</feature>
<comment type="caution">
    <text evidence="2">The sequence shown here is derived from an EMBL/GenBank/DDBJ whole genome shotgun (WGS) entry which is preliminary data.</text>
</comment>
<evidence type="ECO:0000313" key="2">
    <source>
        <dbReference type="EMBL" id="CAG8625876.1"/>
    </source>
</evidence>
<keyword evidence="3" id="KW-1185">Reference proteome</keyword>
<dbReference type="AlphaFoldDB" id="A0A9N9D7S2"/>
<dbReference type="EMBL" id="CAJVPP010003296">
    <property type="protein sequence ID" value="CAG8625876.1"/>
    <property type="molecule type" value="Genomic_DNA"/>
</dbReference>
<protein>
    <submittedName>
        <fullName evidence="2">15863_t:CDS:1</fullName>
    </submittedName>
</protein>
<proteinExistence type="predicted"/>
<evidence type="ECO:0000313" key="3">
    <source>
        <dbReference type="Proteomes" id="UP000789375"/>
    </source>
</evidence>
<reference evidence="2" key="1">
    <citation type="submission" date="2021-06" db="EMBL/GenBank/DDBJ databases">
        <authorList>
            <person name="Kallberg Y."/>
            <person name="Tangrot J."/>
            <person name="Rosling A."/>
        </authorList>
    </citation>
    <scope>NUCLEOTIDE SEQUENCE</scope>
    <source>
        <strain evidence="2">87-6 pot B 2015</strain>
    </source>
</reference>
<accession>A0A9N9D7S2</accession>
<evidence type="ECO:0000256" key="1">
    <source>
        <dbReference type="SAM" id="MobiDB-lite"/>
    </source>
</evidence>
<gene>
    <name evidence="2" type="ORF">FMOSSE_LOCUS10231</name>
</gene>
<dbReference type="Proteomes" id="UP000789375">
    <property type="component" value="Unassembled WGS sequence"/>
</dbReference>
<organism evidence="2 3">
    <name type="scientific">Funneliformis mosseae</name>
    <name type="common">Endomycorrhizal fungus</name>
    <name type="synonym">Glomus mosseae</name>
    <dbReference type="NCBI Taxonomy" id="27381"/>
    <lineage>
        <taxon>Eukaryota</taxon>
        <taxon>Fungi</taxon>
        <taxon>Fungi incertae sedis</taxon>
        <taxon>Mucoromycota</taxon>
        <taxon>Glomeromycotina</taxon>
        <taxon>Glomeromycetes</taxon>
        <taxon>Glomerales</taxon>
        <taxon>Glomeraceae</taxon>
        <taxon>Funneliformis</taxon>
    </lineage>
</organism>